<keyword evidence="6" id="KW-0012">Acyltransferase</keyword>
<comment type="similarity">
    <text evidence="4">Belongs to the class-II pyridoxal-phosphate-dependent aminotransferase family.</text>
</comment>
<accession>A0A6M4IN43</accession>
<feature type="domain" description="Aminotransferase class I/classII large" evidence="5">
    <location>
        <begin position="41"/>
        <end position="386"/>
    </location>
</feature>
<evidence type="ECO:0000256" key="2">
    <source>
        <dbReference type="ARBA" id="ARBA00022679"/>
    </source>
</evidence>
<dbReference type="CDD" id="cd06454">
    <property type="entry name" value="KBL_like"/>
    <property type="match status" value="1"/>
</dbReference>
<dbReference type="EC" id="2.3.1.29" evidence="6"/>
<evidence type="ECO:0000256" key="4">
    <source>
        <dbReference type="RuleBase" id="RU003693"/>
    </source>
</evidence>
<keyword evidence="7" id="KW-1185">Reference proteome</keyword>
<dbReference type="NCBIfam" id="NF005394">
    <property type="entry name" value="PRK06939.1"/>
    <property type="match status" value="1"/>
</dbReference>
<dbReference type="GO" id="GO:0030170">
    <property type="term" value="F:pyridoxal phosphate binding"/>
    <property type="evidence" value="ECO:0007669"/>
    <property type="project" value="InterPro"/>
</dbReference>
<dbReference type="InterPro" id="IPR004839">
    <property type="entry name" value="Aminotransferase_I/II_large"/>
</dbReference>
<evidence type="ECO:0000313" key="6">
    <source>
        <dbReference type="EMBL" id="QJR36110.1"/>
    </source>
</evidence>
<evidence type="ECO:0000259" key="5">
    <source>
        <dbReference type="Pfam" id="PF00155"/>
    </source>
</evidence>
<dbReference type="Gene3D" id="3.90.1150.10">
    <property type="entry name" value="Aspartate Aminotransferase, domain 1"/>
    <property type="match status" value="1"/>
</dbReference>
<dbReference type="InterPro" id="IPR050087">
    <property type="entry name" value="AON_synthase_class-II"/>
</dbReference>
<keyword evidence="3 4" id="KW-0663">Pyridoxal phosphate</keyword>
<evidence type="ECO:0000313" key="7">
    <source>
        <dbReference type="Proteomes" id="UP000500938"/>
    </source>
</evidence>
<dbReference type="InterPro" id="IPR001917">
    <property type="entry name" value="Aminotrans_II_pyridoxalP_BS"/>
</dbReference>
<dbReference type="InterPro" id="IPR015424">
    <property type="entry name" value="PyrdxlP-dep_Trfase"/>
</dbReference>
<dbReference type="KEGG" id="ggr:HKW67_11635"/>
<dbReference type="GO" id="GO:0008890">
    <property type="term" value="F:glycine C-acetyltransferase activity"/>
    <property type="evidence" value="ECO:0007669"/>
    <property type="project" value="UniProtKB-EC"/>
</dbReference>
<dbReference type="InterPro" id="IPR015421">
    <property type="entry name" value="PyrdxlP-dep_Trfase_major"/>
</dbReference>
<dbReference type="EMBL" id="CP053085">
    <property type="protein sequence ID" value="QJR36110.1"/>
    <property type="molecule type" value="Genomic_DNA"/>
</dbReference>
<proteinExistence type="inferred from homology"/>
<dbReference type="Gene3D" id="3.40.640.10">
    <property type="entry name" value="Type I PLP-dependent aspartate aminotransferase-like (Major domain)"/>
    <property type="match status" value="1"/>
</dbReference>
<protein>
    <submittedName>
        <fullName evidence="6">Glycine C-acetyltransferase</fullName>
        <ecNumber evidence="6">2.3.1.29</ecNumber>
    </submittedName>
</protein>
<reference evidence="6 7" key="1">
    <citation type="submission" date="2020-05" db="EMBL/GenBank/DDBJ databases">
        <title>Complete genome sequence of Gemmatimonas greenlandica TET16.</title>
        <authorList>
            <person name="Zeng Y."/>
        </authorList>
    </citation>
    <scope>NUCLEOTIDE SEQUENCE [LARGE SCALE GENOMIC DNA]</scope>
    <source>
        <strain evidence="6 7">TET16</strain>
    </source>
</reference>
<dbReference type="PANTHER" id="PTHR13693">
    <property type="entry name" value="CLASS II AMINOTRANSFERASE/8-AMINO-7-OXONONANOATE SYNTHASE"/>
    <property type="match status" value="1"/>
</dbReference>
<evidence type="ECO:0000256" key="1">
    <source>
        <dbReference type="ARBA" id="ARBA00001933"/>
    </source>
</evidence>
<evidence type="ECO:0000256" key="3">
    <source>
        <dbReference type="ARBA" id="ARBA00022898"/>
    </source>
</evidence>
<organism evidence="6 7">
    <name type="scientific">Gemmatimonas groenlandica</name>
    <dbReference type="NCBI Taxonomy" id="2732249"/>
    <lineage>
        <taxon>Bacteria</taxon>
        <taxon>Pseudomonadati</taxon>
        <taxon>Gemmatimonadota</taxon>
        <taxon>Gemmatimonadia</taxon>
        <taxon>Gemmatimonadales</taxon>
        <taxon>Gemmatimonadaceae</taxon>
        <taxon>Gemmatimonas</taxon>
    </lineage>
</organism>
<gene>
    <name evidence="6" type="ORF">HKW67_11635</name>
</gene>
<dbReference type="InterPro" id="IPR015422">
    <property type="entry name" value="PyrdxlP-dep_Trfase_small"/>
</dbReference>
<sequence>MSLKTELQAELDALKAAGTYKRLNYLESPQGARVRMEGRGEVIVLSSNNYLGLANEPEVVQAGIHALEQYGAGTASVRFICGTFALHRDLETALARFVGTEASLSFVSAWNANEALTPTITREGDFVVSDALNHASIIDSVRLAKSITKCTTAVYKHSDMDDLREKLRGAKDAKRKIIWTDGVFSMEGSIAKLPEILQIAREHDAIVVMDDSHATGVLGKTGRGTAEHFGVMGEVDIITSTLGKALGGAAGGFIAGPAALCDMMTQRSRPQLFSNALPPTVAASSLAAVEFTEAHPELVTKLHDNAAYFRAAIQEAGFHPLPGETPIVPIIVGETALAITVSEMLLDRGVFVTGFGFPVVPQGQARVRCQVSAAHTREDLDAVISAFKEVGKLVGLIS</sequence>
<dbReference type="RefSeq" id="WP_171225543.1">
    <property type="nucleotide sequence ID" value="NZ_CP053085.1"/>
</dbReference>
<dbReference type="PROSITE" id="PS00599">
    <property type="entry name" value="AA_TRANSFER_CLASS_2"/>
    <property type="match status" value="1"/>
</dbReference>
<dbReference type="Proteomes" id="UP000500938">
    <property type="component" value="Chromosome"/>
</dbReference>
<comment type="cofactor">
    <cofactor evidence="1 4">
        <name>pyridoxal 5'-phosphate</name>
        <dbReference type="ChEBI" id="CHEBI:597326"/>
    </cofactor>
</comment>
<keyword evidence="2 6" id="KW-0808">Transferase</keyword>
<name>A0A6M4IN43_9BACT</name>
<dbReference type="Pfam" id="PF00155">
    <property type="entry name" value="Aminotran_1_2"/>
    <property type="match status" value="1"/>
</dbReference>
<dbReference type="AlphaFoldDB" id="A0A6M4IN43"/>
<dbReference type="SUPFAM" id="SSF53383">
    <property type="entry name" value="PLP-dependent transferases"/>
    <property type="match status" value="1"/>
</dbReference>